<dbReference type="InterPro" id="IPR036249">
    <property type="entry name" value="Thioredoxin-like_sf"/>
</dbReference>
<sequence>MYKFRKGLADFLTTVTFFLFMAVGAIFLIPFIAIFFVISLISPEKGLSSSEFNERLDKITNKELFLVEQNSNLKNKIEVYGIPDEVGRCPGCQSVTKLLKELNAPFTFYKVLTNNGKIEYDRPLIVSLAKRAGFTSLNIRYPVIFINDSRQKNIKHFKETLISLGYDRDIIED</sequence>
<dbReference type="Gene3D" id="3.40.30.10">
    <property type="entry name" value="Glutaredoxin"/>
    <property type="match status" value="1"/>
</dbReference>
<protein>
    <submittedName>
        <fullName evidence="2">Glutaredoxin</fullName>
    </submittedName>
</protein>
<accession>A0A173GA59</accession>
<reference evidence="2" key="1">
    <citation type="submission" date="2016-08" db="EMBL/GenBank/DDBJ databases">
        <authorList>
            <person name="Seilhamer J.J."/>
        </authorList>
    </citation>
    <scope>NUCLEOTIDE SEQUENCE [LARGE SCALE GENOMIC DNA]</scope>
</reference>
<dbReference type="EMBL" id="KX009778">
    <property type="protein sequence ID" value="ANH50214.1"/>
    <property type="molecule type" value="Genomic_DNA"/>
</dbReference>
<proteinExistence type="predicted"/>
<dbReference type="SUPFAM" id="SSF52833">
    <property type="entry name" value="Thioredoxin-like"/>
    <property type="match status" value="1"/>
</dbReference>
<feature type="transmembrane region" description="Helical" evidence="1">
    <location>
        <begin position="12"/>
        <end position="41"/>
    </location>
</feature>
<gene>
    <name evidence="2" type="ORF">AREG1_g073</name>
</gene>
<evidence type="ECO:0000256" key="1">
    <source>
        <dbReference type="SAM" id="Phobius"/>
    </source>
</evidence>
<evidence type="ECO:0000313" key="2">
    <source>
        <dbReference type="EMBL" id="ANH50214.1"/>
    </source>
</evidence>
<name>A0A173GA59_9CAUD</name>
<keyword evidence="1" id="KW-0472">Membrane</keyword>
<keyword evidence="1" id="KW-1133">Transmembrane helix</keyword>
<keyword evidence="1" id="KW-0812">Transmembrane</keyword>
<organism evidence="2">
    <name type="scientific">Escherichia phage UFV-AREG1</name>
    <dbReference type="NCBI Taxonomy" id="1837867"/>
    <lineage>
        <taxon>Viruses</taxon>
        <taxon>Duplodnaviria</taxon>
        <taxon>Heunggongvirae</taxon>
        <taxon>Uroviricota</taxon>
        <taxon>Caudoviricetes</taxon>
        <taxon>Pantevenvirales</taxon>
        <taxon>Straboviridae</taxon>
        <taxon>Tevenvirinae</taxon>
        <taxon>Tequatrovirus</taxon>
        <taxon>Tequatrovirus ufvareg1</taxon>
    </lineage>
</organism>